<dbReference type="SUPFAM" id="SSF51735">
    <property type="entry name" value="NAD(P)-binding Rossmann-fold domains"/>
    <property type="match status" value="1"/>
</dbReference>
<dbReference type="RefSeq" id="WP_079468874.1">
    <property type="nucleotide sequence ID" value="NZ_FUZZ01000001.1"/>
</dbReference>
<organism evidence="2 3">
    <name type="scientific">Chitinophaga ginsengisegetis</name>
    <dbReference type="NCBI Taxonomy" id="393003"/>
    <lineage>
        <taxon>Bacteria</taxon>
        <taxon>Pseudomonadati</taxon>
        <taxon>Bacteroidota</taxon>
        <taxon>Chitinophagia</taxon>
        <taxon>Chitinophagales</taxon>
        <taxon>Chitinophagaceae</taxon>
        <taxon>Chitinophaga</taxon>
    </lineage>
</organism>
<name>A0A1T5NHB7_9BACT</name>
<dbReference type="PANTHER" id="PTHR43162">
    <property type="match status" value="1"/>
</dbReference>
<sequence length="286" mass="30343">MHIILGGTGHIGPALAEALIEKGELVTIISRDPKKKQEWEQKGADVAIADVLDVKHLQKIFNTGERLFLLNPPAAPSTDTAAQEKETLNAILTALEGSRIKKVVAESTYGAQPGNGLGDLGVLYEMEQALANMNIPTTIIRGAYYMSNWAASLETAREAGTVYTFYPVDFKLPMVSPGDIGGVAARLMLEPVTQTGLHNVEGPQQYSAKDVADAFSAALGKDVKAVEIPESHWIQALEDAGFSAPAAKSMAAMTHATLKGKYTPPGPVRGTTTLTAYIGELVASAK</sequence>
<dbReference type="Gene3D" id="3.40.50.720">
    <property type="entry name" value="NAD(P)-binding Rossmann-like Domain"/>
    <property type="match status" value="1"/>
</dbReference>
<protein>
    <submittedName>
        <fullName evidence="2">Uncharacterized conserved protein YbjT, contains NAD(P)-binding and DUF2867 domains</fullName>
    </submittedName>
</protein>
<dbReference type="EMBL" id="FUZZ01000001">
    <property type="protein sequence ID" value="SKC99845.1"/>
    <property type="molecule type" value="Genomic_DNA"/>
</dbReference>
<accession>A0A1T5NHB7</accession>
<feature type="domain" description="NmrA-like" evidence="1">
    <location>
        <begin position="4"/>
        <end position="256"/>
    </location>
</feature>
<keyword evidence="3" id="KW-1185">Reference proteome</keyword>
<evidence type="ECO:0000259" key="1">
    <source>
        <dbReference type="Pfam" id="PF05368"/>
    </source>
</evidence>
<dbReference type="InterPro" id="IPR051604">
    <property type="entry name" value="Ergot_Alk_Oxidoreductase"/>
</dbReference>
<dbReference type="AlphaFoldDB" id="A0A1T5NHB7"/>
<proteinExistence type="predicted"/>
<dbReference type="PANTHER" id="PTHR43162:SF1">
    <property type="entry name" value="PRESTALK A DIFFERENTIATION PROTEIN A"/>
    <property type="match status" value="1"/>
</dbReference>
<dbReference type="InterPro" id="IPR036291">
    <property type="entry name" value="NAD(P)-bd_dom_sf"/>
</dbReference>
<gene>
    <name evidence="2" type="ORF">SAMN05660461_1622</name>
</gene>
<evidence type="ECO:0000313" key="3">
    <source>
        <dbReference type="Proteomes" id="UP000190166"/>
    </source>
</evidence>
<dbReference type="Gene3D" id="3.90.25.10">
    <property type="entry name" value="UDP-galactose 4-epimerase, domain 1"/>
    <property type="match status" value="1"/>
</dbReference>
<dbReference type="Pfam" id="PF05368">
    <property type="entry name" value="NmrA"/>
    <property type="match status" value="1"/>
</dbReference>
<dbReference type="InterPro" id="IPR008030">
    <property type="entry name" value="NmrA-like"/>
</dbReference>
<evidence type="ECO:0000313" key="2">
    <source>
        <dbReference type="EMBL" id="SKC99845.1"/>
    </source>
</evidence>
<reference evidence="2 3" key="1">
    <citation type="submission" date="2017-02" db="EMBL/GenBank/DDBJ databases">
        <authorList>
            <person name="Peterson S.W."/>
        </authorList>
    </citation>
    <scope>NUCLEOTIDE SEQUENCE [LARGE SCALE GENOMIC DNA]</scope>
    <source>
        <strain evidence="2 3">DSM 18108</strain>
    </source>
</reference>
<dbReference type="Proteomes" id="UP000190166">
    <property type="component" value="Unassembled WGS sequence"/>
</dbReference>
<dbReference type="STRING" id="393003.SAMN05660461_1622"/>